<comment type="similarity">
    <text evidence="1 8">Belongs to the TRAFAC class myosin-kinesin ATPase superfamily. Myosin family.</text>
</comment>
<dbReference type="Pfam" id="PF00612">
    <property type="entry name" value="IQ"/>
    <property type="match status" value="2"/>
</dbReference>
<dbReference type="FunFam" id="1.10.10.820:FF:000001">
    <property type="entry name" value="Myosin heavy chain"/>
    <property type="match status" value="1"/>
</dbReference>
<evidence type="ECO:0000256" key="2">
    <source>
        <dbReference type="ARBA" id="ARBA00022741"/>
    </source>
</evidence>
<feature type="binding site" evidence="8">
    <location>
        <begin position="166"/>
        <end position="173"/>
    </location>
    <ligand>
        <name>ATP</name>
        <dbReference type="ChEBI" id="CHEBI:30616"/>
    </ligand>
</feature>
<dbReference type="GO" id="GO:0016020">
    <property type="term" value="C:membrane"/>
    <property type="evidence" value="ECO:0007669"/>
    <property type="project" value="TreeGrafter"/>
</dbReference>
<dbReference type="Gene3D" id="1.10.10.820">
    <property type="match status" value="1"/>
</dbReference>
<dbReference type="Gene3D" id="1.20.58.530">
    <property type="match status" value="1"/>
</dbReference>
<evidence type="ECO:0000313" key="12">
    <source>
        <dbReference type="EMBL" id="KAG0688903.1"/>
    </source>
</evidence>
<dbReference type="Gene3D" id="1.20.5.190">
    <property type="match status" value="2"/>
</dbReference>
<evidence type="ECO:0000313" key="13">
    <source>
        <dbReference type="Proteomes" id="UP000697127"/>
    </source>
</evidence>
<dbReference type="SMART" id="SM00015">
    <property type="entry name" value="IQ"/>
    <property type="match status" value="4"/>
</dbReference>
<dbReference type="GO" id="GO:0016459">
    <property type="term" value="C:myosin complex"/>
    <property type="evidence" value="ECO:0007669"/>
    <property type="project" value="UniProtKB-KW"/>
</dbReference>
<evidence type="ECO:0000259" key="11">
    <source>
        <dbReference type="PROSITE" id="PS51456"/>
    </source>
</evidence>
<dbReference type="InterPro" id="IPR036103">
    <property type="entry name" value="MYSc_Myo5"/>
</dbReference>
<keyword evidence="7 8" id="KW-0009">Actin-binding</keyword>
<sequence>MRFELGTRCWIPDNRLGWLGVNVTKVEYDEINKKYRIELASDDNNSECFIVETNNLNENNEKLPKLRNLDDTVDDLTTLSHLNEPSVLNSVKLRYLNMKKIYTFSGVVLIALNPFDKVDELYTQNIIYKYQNANKEDNPPHLFAISDEAYKLMKQNQVSQSIIVSGESGAGKTVSAKYIMRFFASVHTEGTQINTIEIEKQILATNPIMESFGNAKTIRNDNSSRFGKYLKISFDEKSVICGAKIQTYLLERSRLVYQAEDERNYHIFYQMIEGLDSKLKYELHLTDAKDYYYLNRGKIFTIKGVDDSKDFKETCDALRVVGITDQQQFELFKILSGLLHIGNIKIQNSRNEAILNDDEPNLLIASTLLGLDPKDFRKWIIKKKISTRSDNIVSNLKFHEAYVAKDSVSKYIYSLLFDWLVSYINNDMCSADEGNAKSFIGVLDIYGFEHFETNSFEQFCINYANEKLQQEFTYHVFKLQQEDYINEGIEWSFIKFSDNQACIDVIENRDGIFSLLDEQCKLPSGSDKAWSEKMFHSLTKPPYNEVFKKARFGHEKFIVCHYALDVSYEIDGFLEKNRDTVSDALNGVLKDSKNQFLTQILSAADKFGEASMAQKRRSLGSRNRKPTLGNLFRTSLNDLMNTINSTNAHYIRCIKPNEEKKAWEFENLMVLSQLRACGVLETIRISLVGFPSKYTYEEFLHKFCVLLPIEDEDKFKKGGVKIQDDLKKLSTKILRSLIHDHLSFQLGKTKIFFRAGVLGQLEIAKTNKIKISVIIIQKNLRCYLMKKKWQEARDSMIELQSHIRGCLIRQRELRERDAATSLQSLFRGFIIREKMKKYISTVIVLQSFTRGAIARLLYKTMVKNKKDEEERTLQREIKEKEEMINQKKALEEAECQKKIEEEKMIAQIKAEKEAELSRQKAEAKLIEYERVQTVTAGVEHQDEIQSRKIDVFESDSMRAYSNFTTTSASDNEEEEELWHIVENKLAAHQLKYSYNDLLGMRPSKALSIITRFMSIKIKNITESIDFYQSKHPNVSTDHISQKLEQSTQEDIYILKKMMKRVKYCKPVMAVNKSSVRNVNSITTDMLTFGQVKVDPDHLDRTFKSGYADLQGYLIGSPVVSTLVAKLLLQGVEQPAEESDEGLVTPIPGDVLFPARISVAILMDLWQIGEVYQSAIFLDTVIQVLKDHIKTLKDPESMISTGAYLLNNLNEIRTCIAWSRYTAMSDFTSKAFKADERNNYLKMLLIMKRYCETVFGQMYNLWVKAILHELKKKMIDAVILDDSLYKNRNSGNLKGLMQGRKFKMFDINRIYNNVYIAMKSYCFDEVISTSVMHDLLTYTDIICFNDIITRKSYLTVDRGMQLKFNISLLIDWCNEHNIPDAPNKLMHLLTLCQILQLKKQGLADADMIVKACDSISQIQVEKIIYECDKNSNSNTEKDKSFEEIKSDEEPSEYIIPLDDDAFESAFLCIN</sequence>
<dbReference type="CDD" id="cd22249">
    <property type="entry name" value="UDM1_RNF168_RNF169-like"/>
    <property type="match status" value="1"/>
</dbReference>
<dbReference type="InterPro" id="IPR001609">
    <property type="entry name" value="Myosin_head_motor_dom-like"/>
</dbReference>
<dbReference type="PROSITE" id="PS51456">
    <property type="entry name" value="MYOSIN_MOTOR"/>
    <property type="match status" value="1"/>
</dbReference>
<accession>A0A9P6WMU2</accession>
<reference evidence="12" key="1">
    <citation type="submission" date="2020-11" db="EMBL/GenBank/DDBJ databases">
        <title>Kefir isolates.</title>
        <authorList>
            <person name="Marcisauskas S."/>
            <person name="Kim Y."/>
            <person name="Blasche S."/>
        </authorList>
    </citation>
    <scope>NUCLEOTIDE SEQUENCE</scope>
    <source>
        <strain evidence="12">Olga-1</strain>
    </source>
</reference>
<evidence type="ECO:0000259" key="10">
    <source>
        <dbReference type="PROSITE" id="PS51126"/>
    </source>
</evidence>
<evidence type="ECO:0000256" key="9">
    <source>
        <dbReference type="SAM" id="Coils"/>
    </source>
</evidence>
<comment type="caution">
    <text evidence="12">The sequence shown here is derived from an EMBL/GenBank/DDBJ whole genome shotgun (WGS) entry which is preliminary data.</text>
</comment>
<feature type="coiled-coil region" evidence="9">
    <location>
        <begin position="859"/>
        <end position="931"/>
    </location>
</feature>
<feature type="domain" description="Myosin motor" evidence="11">
    <location>
        <begin position="71"/>
        <end position="766"/>
    </location>
</feature>
<dbReference type="SMART" id="SM01132">
    <property type="entry name" value="DIL"/>
    <property type="match status" value="1"/>
</dbReference>
<dbReference type="InterPro" id="IPR027417">
    <property type="entry name" value="P-loop_NTPase"/>
</dbReference>
<dbReference type="CDD" id="cd01380">
    <property type="entry name" value="MYSc_Myo5"/>
    <property type="match status" value="1"/>
</dbReference>
<evidence type="ECO:0000256" key="3">
    <source>
        <dbReference type="ARBA" id="ARBA00022840"/>
    </source>
</evidence>
<keyword evidence="6 8" id="KW-0505">Motor protein</keyword>
<dbReference type="SMART" id="SM00242">
    <property type="entry name" value="MYSc"/>
    <property type="match status" value="1"/>
</dbReference>
<proteinExistence type="inferred from homology"/>
<dbReference type="PROSITE" id="PS50096">
    <property type="entry name" value="IQ"/>
    <property type="match status" value="3"/>
</dbReference>
<dbReference type="EMBL" id="PUHW01000114">
    <property type="protein sequence ID" value="KAG0688903.1"/>
    <property type="molecule type" value="Genomic_DNA"/>
</dbReference>
<dbReference type="Pfam" id="PF00063">
    <property type="entry name" value="Myosin_head"/>
    <property type="match status" value="1"/>
</dbReference>
<evidence type="ECO:0000256" key="4">
    <source>
        <dbReference type="ARBA" id="ARBA00023054"/>
    </source>
</evidence>
<dbReference type="CDD" id="cd23767">
    <property type="entry name" value="IQCD"/>
    <property type="match status" value="1"/>
</dbReference>
<dbReference type="Gene3D" id="3.40.850.10">
    <property type="entry name" value="Kinesin motor domain"/>
    <property type="match status" value="1"/>
</dbReference>
<keyword evidence="13" id="KW-1185">Reference proteome</keyword>
<keyword evidence="2 8" id="KW-0547">Nucleotide-binding</keyword>
<dbReference type="GO" id="GO:0005737">
    <property type="term" value="C:cytoplasm"/>
    <property type="evidence" value="ECO:0007669"/>
    <property type="project" value="TreeGrafter"/>
</dbReference>
<organism evidence="12 13">
    <name type="scientific">Pichia californica</name>
    <dbReference type="NCBI Taxonomy" id="460514"/>
    <lineage>
        <taxon>Eukaryota</taxon>
        <taxon>Fungi</taxon>
        <taxon>Dikarya</taxon>
        <taxon>Ascomycota</taxon>
        <taxon>Saccharomycotina</taxon>
        <taxon>Pichiomycetes</taxon>
        <taxon>Pichiales</taxon>
        <taxon>Pichiaceae</taxon>
        <taxon>Pichia</taxon>
    </lineage>
</organism>
<dbReference type="Gene3D" id="1.20.120.720">
    <property type="entry name" value="Myosin VI head, motor domain, U50 subdomain"/>
    <property type="match status" value="1"/>
</dbReference>
<keyword evidence="3 8" id="KW-0067">ATP-binding</keyword>
<feature type="domain" description="Dilute" evidence="10">
    <location>
        <begin position="1178"/>
        <end position="1449"/>
    </location>
</feature>
<protein>
    <submittedName>
        <fullName evidence="12">Myosin type-2 heavy chain 1</fullName>
    </submittedName>
</protein>
<evidence type="ECO:0000256" key="8">
    <source>
        <dbReference type="PROSITE-ProRule" id="PRU00782"/>
    </source>
</evidence>
<evidence type="ECO:0000256" key="6">
    <source>
        <dbReference type="ARBA" id="ARBA00023175"/>
    </source>
</evidence>
<dbReference type="InterPro" id="IPR000048">
    <property type="entry name" value="IQ_motif_EF-hand-BS"/>
</dbReference>
<keyword evidence="4 9" id="KW-0175">Coiled coil</keyword>
<dbReference type="Pfam" id="PF01843">
    <property type="entry name" value="DIL"/>
    <property type="match status" value="1"/>
</dbReference>
<dbReference type="PROSITE" id="PS51126">
    <property type="entry name" value="DILUTE"/>
    <property type="match status" value="1"/>
</dbReference>
<dbReference type="SUPFAM" id="SSF52540">
    <property type="entry name" value="P-loop containing nucleoside triphosphate hydrolases"/>
    <property type="match status" value="2"/>
</dbReference>
<dbReference type="InterPro" id="IPR036961">
    <property type="entry name" value="Kinesin_motor_dom_sf"/>
</dbReference>
<dbReference type="GO" id="GO:0000146">
    <property type="term" value="F:microfilament motor activity"/>
    <property type="evidence" value="ECO:0007669"/>
    <property type="project" value="TreeGrafter"/>
</dbReference>
<gene>
    <name evidence="12" type="primary">MYO2_2</name>
    <name evidence="12" type="ORF">C6P40_000372</name>
</gene>
<dbReference type="PANTHER" id="PTHR13140">
    <property type="entry name" value="MYOSIN"/>
    <property type="match status" value="1"/>
</dbReference>
<evidence type="ECO:0000256" key="7">
    <source>
        <dbReference type="ARBA" id="ARBA00023203"/>
    </source>
</evidence>
<evidence type="ECO:0000256" key="1">
    <source>
        <dbReference type="ARBA" id="ARBA00008314"/>
    </source>
</evidence>
<dbReference type="PRINTS" id="PR00193">
    <property type="entry name" value="MYOSINHEAVY"/>
</dbReference>
<dbReference type="Gene3D" id="6.20.240.20">
    <property type="match status" value="1"/>
</dbReference>
<dbReference type="Proteomes" id="UP000697127">
    <property type="component" value="Unassembled WGS sequence"/>
</dbReference>
<dbReference type="GO" id="GO:0005524">
    <property type="term" value="F:ATP binding"/>
    <property type="evidence" value="ECO:0007669"/>
    <property type="project" value="UniProtKB-UniRule"/>
</dbReference>
<dbReference type="PANTHER" id="PTHR13140:SF706">
    <property type="entry name" value="DILUTE CLASS UNCONVENTIONAL MYOSIN, ISOFORM C"/>
    <property type="match status" value="1"/>
</dbReference>
<feature type="region of interest" description="Actin-binding" evidence="8">
    <location>
        <begin position="636"/>
        <end position="658"/>
    </location>
</feature>
<name>A0A9P6WMU2_9ASCO</name>
<dbReference type="GO" id="GO:0007015">
    <property type="term" value="P:actin filament organization"/>
    <property type="evidence" value="ECO:0007669"/>
    <property type="project" value="TreeGrafter"/>
</dbReference>
<dbReference type="InterPro" id="IPR002710">
    <property type="entry name" value="Dilute_dom"/>
</dbReference>
<dbReference type="GO" id="GO:0051015">
    <property type="term" value="F:actin filament binding"/>
    <property type="evidence" value="ECO:0007669"/>
    <property type="project" value="TreeGrafter"/>
</dbReference>
<keyword evidence="5 8" id="KW-0518">Myosin</keyword>
<evidence type="ECO:0000256" key="5">
    <source>
        <dbReference type="ARBA" id="ARBA00023123"/>
    </source>
</evidence>